<dbReference type="GO" id="GO:0016757">
    <property type="term" value="F:glycosyltransferase activity"/>
    <property type="evidence" value="ECO:0007669"/>
    <property type="project" value="UniProtKB-KW"/>
</dbReference>
<keyword evidence="1 4" id="KW-0328">Glycosyltransferase</keyword>
<dbReference type="SUPFAM" id="SSF53756">
    <property type="entry name" value="UDP-Glycosyltransferase/glycogen phosphorylase"/>
    <property type="match status" value="1"/>
</dbReference>
<dbReference type="AlphaFoldDB" id="A0AAE9Y7M2"/>
<dbReference type="PANTHER" id="PTHR12526:SF595">
    <property type="entry name" value="BLL5217 PROTEIN"/>
    <property type="match status" value="1"/>
</dbReference>
<accession>A0AAE9Y7M2</accession>
<name>A0AAE9Y7M2_9ACTN</name>
<reference evidence="4" key="1">
    <citation type="submission" date="2023-01" db="EMBL/GenBank/DDBJ databases">
        <title>The diversity of Class Acidimicrobiia in South China Sea sediment environments and the proposal of Iamia marina sp. nov., a novel species of the genus Iamia.</title>
        <authorList>
            <person name="He Y."/>
            <person name="Tian X."/>
        </authorList>
    </citation>
    <scope>NUCLEOTIDE SEQUENCE</scope>
    <source>
        <strain evidence="4">DSM 19957</strain>
    </source>
</reference>
<dbReference type="Proteomes" id="UP001216390">
    <property type="component" value="Chromosome"/>
</dbReference>
<dbReference type="PANTHER" id="PTHR12526">
    <property type="entry name" value="GLYCOSYLTRANSFERASE"/>
    <property type="match status" value="1"/>
</dbReference>
<keyword evidence="5" id="KW-1185">Reference proteome</keyword>
<evidence type="ECO:0000256" key="1">
    <source>
        <dbReference type="ARBA" id="ARBA00022676"/>
    </source>
</evidence>
<dbReference type="Pfam" id="PF13439">
    <property type="entry name" value="Glyco_transf_4"/>
    <property type="match status" value="1"/>
</dbReference>
<protein>
    <submittedName>
        <fullName evidence="4">Glycosyltransferase</fullName>
        <ecNumber evidence="4">2.4.-.-</ecNumber>
    </submittedName>
</protein>
<organism evidence="4 5">
    <name type="scientific">Iamia majanohamensis</name>
    <dbReference type="NCBI Taxonomy" id="467976"/>
    <lineage>
        <taxon>Bacteria</taxon>
        <taxon>Bacillati</taxon>
        <taxon>Actinomycetota</taxon>
        <taxon>Acidimicrobiia</taxon>
        <taxon>Acidimicrobiales</taxon>
        <taxon>Iamiaceae</taxon>
        <taxon>Iamia</taxon>
    </lineage>
</organism>
<dbReference type="RefSeq" id="WP_272737756.1">
    <property type="nucleotide sequence ID" value="NZ_CP116942.1"/>
</dbReference>
<gene>
    <name evidence="4" type="ORF">PO878_05800</name>
</gene>
<evidence type="ECO:0000313" key="4">
    <source>
        <dbReference type="EMBL" id="WCO68239.1"/>
    </source>
</evidence>
<dbReference type="Gene3D" id="3.40.50.2000">
    <property type="entry name" value="Glycogen Phosphorylase B"/>
    <property type="match status" value="2"/>
</dbReference>
<dbReference type="Pfam" id="PF13692">
    <property type="entry name" value="Glyco_trans_1_4"/>
    <property type="match status" value="1"/>
</dbReference>
<evidence type="ECO:0000256" key="2">
    <source>
        <dbReference type="ARBA" id="ARBA00022679"/>
    </source>
</evidence>
<evidence type="ECO:0000259" key="3">
    <source>
        <dbReference type="Pfam" id="PF13439"/>
    </source>
</evidence>
<dbReference type="EC" id="2.4.-.-" evidence="4"/>
<dbReference type="KEGG" id="ima:PO878_05800"/>
<evidence type="ECO:0000313" key="5">
    <source>
        <dbReference type="Proteomes" id="UP001216390"/>
    </source>
</evidence>
<keyword evidence="2 4" id="KW-0808">Transferase</keyword>
<sequence>MIASVRFSAGPPFAGGLEAHSWHLAAGLRARGHEVTLFGPEAPPGCRARPVPASWRPSAAARQDLSMLPDQVVADHHGYLQVVRDLARQDDFDVIHNNSAHYLPLASAPILRAPLVSTLHTPPTPWLESALALGGSEVGHLVSVSRSNAARWDVAQPVEVIPNGVDCATWRPHGGRRSGAVWTGRIVTEKAPHLAIAAARRCGTTIDLAGPVHDPTYFEEVIRPSLGPAVRYHGHLGQEACAELVASAEVSLVTPTWPEPFGLVVAESLACGTPVAGFAAGALPELVDEEVGRLVPEGDVAALARALPEAAALDAVTCRRVAEARFGLDRMVAAYDRTLAAQAS</sequence>
<dbReference type="EMBL" id="CP116942">
    <property type="protein sequence ID" value="WCO68239.1"/>
    <property type="molecule type" value="Genomic_DNA"/>
</dbReference>
<proteinExistence type="predicted"/>
<feature type="domain" description="Glycosyltransferase subfamily 4-like N-terminal" evidence="3">
    <location>
        <begin position="15"/>
        <end position="168"/>
    </location>
</feature>
<dbReference type="InterPro" id="IPR028098">
    <property type="entry name" value="Glyco_trans_4-like_N"/>
</dbReference>